<feature type="binding site" evidence="6">
    <location>
        <position position="219"/>
    </location>
    <ligand>
        <name>S-adenosyl-L-methionine</name>
        <dbReference type="ChEBI" id="CHEBI:59789"/>
    </ligand>
</feature>
<reference evidence="7" key="1">
    <citation type="submission" date="2009-01" db="EMBL/GenBank/DDBJ databases">
        <title>Complete sequence of Anaeromyxobacter dehalogenans 2CP-1.</title>
        <authorList>
            <consortium name="US DOE Joint Genome Institute"/>
            <person name="Lucas S."/>
            <person name="Copeland A."/>
            <person name="Lapidus A."/>
            <person name="Glavina del Rio T."/>
            <person name="Dalin E."/>
            <person name="Tice H."/>
            <person name="Bruce D."/>
            <person name="Goodwin L."/>
            <person name="Pitluck S."/>
            <person name="Saunders E."/>
            <person name="Brettin T."/>
            <person name="Detter J.C."/>
            <person name="Han C."/>
            <person name="Larimer F."/>
            <person name="Land M."/>
            <person name="Hauser L."/>
            <person name="Kyrpides N."/>
            <person name="Ovchinnikova G."/>
            <person name="Beliaev A.S."/>
            <person name="Richardson P."/>
        </authorList>
    </citation>
    <scope>NUCLEOTIDE SEQUENCE</scope>
    <source>
        <strain evidence="7">2CP-1</strain>
    </source>
</reference>
<keyword evidence="5 6" id="KW-0949">S-adenosyl-L-methionine</keyword>
<evidence type="ECO:0000313" key="7">
    <source>
        <dbReference type="EMBL" id="ACL63626.1"/>
    </source>
</evidence>
<comment type="similarity">
    <text evidence="1 6">Belongs to the methyltransferase superfamily. PrmA family.</text>
</comment>
<comment type="function">
    <text evidence="6">Methylates ribosomal protein L11.</text>
</comment>
<accession>B8J928</accession>
<dbReference type="KEGG" id="acp:A2cp1_0267"/>
<dbReference type="InterPro" id="IPR050078">
    <property type="entry name" value="Ribosomal_L11_MeTrfase_PrmA"/>
</dbReference>
<dbReference type="InterPro" id="IPR029063">
    <property type="entry name" value="SAM-dependent_MTases_sf"/>
</dbReference>
<gene>
    <name evidence="6" type="primary">prmA</name>
    <name evidence="7" type="ordered locus">A2cp1_0267</name>
</gene>
<dbReference type="Pfam" id="PF06325">
    <property type="entry name" value="PrmA"/>
    <property type="match status" value="1"/>
</dbReference>
<keyword evidence="7" id="KW-0687">Ribonucleoprotein</keyword>
<organism evidence="7 8">
    <name type="scientific">Anaeromyxobacter dehalogenans (strain ATCC BAA-258 / DSM 21875 / 2CP-1)</name>
    <dbReference type="NCBI Taxonomy" id="455488"/>
    <lineage>
        <taxon>Bacteria</taxon>
        <taxon>Pseudomonadati</taxon>
        <taxon>Myxococcota</taxon>
        <taxon>Myxococcia</taxon>
        <taxon>Myxococcales</taxon>
        <taxon>Cystobacterineae</taxon>
        <taxon>Anaeromyxobacteraceae</taxon>
        <taxon>Anaeromyxobacter</taxon>
    </lineage>
</organism>
<protein>
    <recommendedName>
        <fullName evidence="6">Ribosomal protein L11 methyltransferase</fullName>
        <shortName evidence="6">L11 Mtase</shortName>
        <ecNumber evidence="6">2.1.1.-</ecNumber>
    </recommendedName>
</protein>
<dbReference type="PANTHER" id="PTHR43648:SF1">
    <property type="entry name" value="ELECTRON TRANSFER FLAVOPROTEIN BETA SUBUNIT LYSINE METHYLTRANSFERASE"/>
    <property type="match status" value="1"/>
</dbReference>
<evidence type="ECO:0000256" key="1">
    <source>
        <dbReference type="ARBA" id="ARBA00009741"/>
    </source>
</evidence>
<keyword evidence="8" id="KW-1185">Reference proteome</keyword>
<evidence type="ECO:0000256" key="4">
    <source>
        <dbReference type="ARBA" id="ARBA00022679"/>
    </source>
</evidence>
<dbReference type="GO" id="GO:0005840">
    <property type="term" value="C:ribosome"/>
    <property type="evidence" value="ECO:0007669"/>
    <property type="project" value="UniProtKB-KW"/>
</dbReference>
<sequence>MSTHSLTLDVPRARAEDLSAELWELGASGVEVRDGEGTPMPGLPQPAPGRALLVAWFADRASAEAAAASAGGGEVAEVPDEDWGETWKKGLGPMVIGRAFVRPSWVDAPVPPGLAEVVLDPGMAFGTGTHPTTSLCLAGLSELLAARPGASVLDVGTGSGLLAIAARKLGAGRVTGNDNDPVAVAVARENAARNGVPEVALTEDALPAIGGAFDVVVANILANTLVELAPEIAARLAPGGAVLLSGILGPQEDEVRAAYLALGLRPLAGGDRREGEWSLLALEKPRA</sequence>
<dbReference type="PANTHER" id="PTHR43648">
    <property type="entry name" value="ELECTRON TRANSFER FLAVOPROTEIN BETA SUBUNIT LYSINE METHYLTRANSFERASE"/>
    <property type="match status" value="1"/>
</dbReference>
<dbReference type="SUPFAM" id="SSF53335">
    <property type="entry name" value="S-adenosyl-L-methionine-dependent methyltransferases"/>
    <property type="match status" value="1"/>
</dbReference>
<feature type="binding site" evidence="6">
    <location>
        <position position="178"/>
    </location>
    <ligand>
        <name>S-adenosyl-L-methionine</name>
        <dbReference type="ChEBI" id="CHEBI:59789"/>
    </ligand>
</feature>
<dbReference type="EMBL" id="CP001359">
    <property type="protein sequence ID" value="ACL63626.1"/>
    <property type="molecule type" value="Genomic_DNA"/>
</dbReference>
<dbReference type="HOGENOM" id="CLU_049382_4_1_7"/>
<dbReference type="HAMAP" id="MF_00735">
    <property type="entry name" value="Methyltr_PrmA"/>
    <property type="match status" value="1"/>
</dbReference>
<keyword evidence="3 6" id="KW-0489">Methyltransferase</keyword>
<evidence type="ECO:0000256" key="2">
    <source>
        <dbReference type="ARBA" id="ARBA00022490"/>
    </source>
</evidence>
<feature type="binding site" evidence="6">
    <location>
        <position position="133"/>
    </location>
    <ligand>
        <name>S-adenosyl-L-methionine</name>
        <dbReference type="ChEBI" id="CHEBI:59789"/>
    </ligand>
</feature>
<dbReference type="InterPro" id="IPR004498">
    <property type="entry name" value="Ribosomal_PrmA_MeTrfase"/>
</dbReference>
<dbReference type="RefSeq" id="WP_012524334.1">
    <property type="nucleotide sequence ID" value="NC_011891.1"/>
</dbReference>
<dbReference type="GO" id="GO:0032259">
    <property type="term" value="P:methylation"/>
    <property type="evidence" value="ECO:0007669"/>
    <property type="project" value="UniProtKB-KW"/>
</dbReference>
<name>B8J928_ANAD2</name>
<dbReference type="EC" id="2.1.1.-" evidence="6"/>
<proteinExistence type="inferred from homology"/>
<dbReference type="Proteomes" id="UP000007089">
    <property type="component" value="Chromosome"/>
</dbReference>
<keyword evidence="2 6" id="KW-0963">Cytoplasm</keyword>
<evidence type="ECO:0000256" key="3">
    <source>
        <dbReference type="ARBA" id="ARBA00022603"/>
    </source>
</evidence>
<evidence type="ECO:0000313" key="8">
    <source>
        <dbReference type="Proteomes" id="UP000007089"/>
    </source>
</evidence>
<dbReference type="CDD" id="cd02440">
    <property type="entry name" value="AdoMet_MTases"/>
    <property type="match status" value="1"/>
</dbReference>
<feature type="binding site" evidence="6">
    <location>
        <position position="156"/>
    </location>
    <ligand>
        <name>S-adenosyl-L-methionine</name>
        <dbReference type="ChEBI" id="CHEBI:59789"/>
    </ligand>
</feature>
<dbReference type="GO" id="GO:0016279">
    <property type="term" value="F:protein-lysine N-methyltransferase activity"/>
    <property type="evidence" value="ECO:0007669"/>
    <property type="project" value="TreeGrafter"/>
</dbReference>
<dbReference type="NCBIfam" id="TIGR00406">
    <property type="entry name" value="prmA"/>
    <property type="match status" value="1"/>
</dbReference>
<comment type="catalytic activity">
    <reaction evidence="6">
        <text>L-lysyl-[protein] + 3 S-adenosyl-L-methionine = N(6),N(6),N(6)-trimethyl-L-lysyl-[protein] + 3 S-adenosyl-L-homocysteine + 3 H(+)</text>
        <dbReference type="Rhea" id="RHEA:54192"/>
        <dbReference type="Rhea" id="RHEA-COMP:9752"/>
        <dbReference type="Rhea" id="RHEA-COMP:13826"/>
        <dbReference type="ChEBI" id="CHEBI:15378"/>
        <dbReference type="ChEBI" id="CHEBI:29969"/>
        <dbReference type="ChEBI" id="CHEBI:57856"/>
        <dbReference type="ChEBI" id="CHEBI:59789"/>
        <dbReference type="ChEBI" id="CHEBI:61961"/>
    </reaction>
</comment>
<dbReference type="Gene3D" id="3.40.50.150">
    <property type="entry name" value="Vaccinia Virus protein VP39"/>
    <property type="match status" value="1"/>
</dbReference>
<keyword evidence="4 6" id="KW-0808">Transferase</keyword>
<evidence type="ECO:0000256" key="5">
    <source>
        <dbReference type="ARBA" id="ARBA00022691"/>
    </source>
</evidence>
<keyword evidence="7" id="KW-0689">Ribosomal protein</keyword>
<comment type="subcellular location">
    <subcellularLocation>
        <location evidence="6">Cytoplasm</location>
    </subcellularLocation>
</comment>
<dbReference type="GO" id="GO:0005737">
    <property type="term" value="C:cytoplasm"/>
    <property type="evidence" value="ECO:0007669"/>
    <property type="project" value="UniProtKB-SubCell"/>
</dbReference>
<evidence type="ECO:0000256" key="6">
    <source>
        <dbReference type="HAMAP-Rule" id="MF_00735"/>
    </source>
</evidence>
<dbReference type="AlphaFoldDB" id="B8J928"/>